<keyword evidence="1" id="KW-0175">Coiled coil</keyword>
<evidence type="ECO:0000313" key="3">
    <source>
        <dbReference type="EMBL" id="CAI2359586.1"/>
    </source>
</evidence>
<accession>A0AAD1U027</accession>
<feature type="compositionally biased region" description="Basic and acidic residues" evidence="2">
    <location>
        <begin position="1"/>
        <end position="14"/>
    </location>
</feature>
<dbReference type="EMBL" id="CAMPGE010000827">
    <property type="protein sequence ID" value="CAI2359586.1"/>
    <property type="molecule type" value="Genomic_DNA"/>
</dbReference>
<proteinExistence type="predicted"/>
<dbReference type="Proteomes" id="UP001295684">
    <property type="component" value="Unassembled WGS sequence"/>
</dbReference>
<feature type="region of interest" description="Disordered" evidence="2">
    <location>
        <begin position="521"/>
        <end position="553"/>
    </location>
</feature>
<evidence type="ECO:0000256" key="1">
    <source>
        <dbReference type="SAM" id="Coils"/>
    </source>
</evidence>
<sequence>MEKKPISIEMDKGFTNKTSKKMRPRVLFQNISTNVTSKNNISTIEDTKESSKSEERPSDIFKRPQIDKINEDSSRNSHKFLSSASEDTNRRVNFKQKGPINFSYSFLPNDIMAKSGQKKVRNAIQTLEGLLGEGKVHNLDLKNMYLKEIIAKNVNVPEIKEKNNLTLLIKNLIDRTSEKISKTRSDAIVHASYKSHKLLQQMEQKEAKFKKLQRLKELQLKHNALERRSTGGFEDNQNIKVNLKKKSTAKSYLEDLNDEDRKEPILEPNMTKKSIGLNSTKKGFQLNESGFGEILTEDNDKKNIAVGNSLCTTKFYKTTLGHPNDSSIFSKDDGHTLFSKNRVKVNIDCDLKSANKIEIVKVNTQAVNEYGEQNEYTNFKISGVDSGRFVALKNSENSSMVTTPGKHLPSSFHPNARMNICQEEEDTSRKRRKKQTSKSISYNNISCGYTKQSTNKLRHQYSVARNIKNSIYKNIAENAKNHSSNIQLSKAKIFVSGGKNKRSHGYIESYKKHFIDESLKDPNNLFRKSPSPRKASPRKIRVQGRQRKNGLYRSTNTGLAYDHDISKKNLKLYLPQIGMFSRSNSDIRSRGRR</sequence>
<evidence type="ECO:0000313" key="4">
    <source>
        <dbReference type="Proteomes" id="UP001295684"/>
    </source>
</evidence>
<keyword evidence="4" id="KW-1185">Reference proteome</keyword>
<dbReference type="AlphaFoldDB" id="A0AAD1U027"/>
<name>A0AAD1U027_EUPCR</name>
<feature type="region of interest" description="Disordered" evidence="2">
    <location>
        <begin position="1"/>
        <end position="23"/>
    </location>
</feature>
<reference evidence="3" key="1">
    <citation type="submission" date="2023-07" db="EMBL/GenBank/DDBJ databases">
        <authorList>
            <consortium name="AG Swart"/>
            <person name="Singh M."/>
            <person name="Singh A."/>
            <person name="Seah K."/>
            <person name="Emmerich C."/>
        </authorList>
    </citation>
    <scope>NUCLEOTIDE SEQUENCE</scope>
    <source>
        <strain evidence="3">DP1</strain>
    </source>
</reference>
<feature type="coiled-coil region" evidence="1">
    <location>
        <begin position="195"/>
        <end position="228"/>
    </location>
</feature>
<feature type="compositionally biased region" description="Basic and acidic residues" evidence="2">
    <location>
        <begin position="45"/>
        <end position="75"/>
    </location>
</feature>
<feature type="compositionally biased region" description="Basic residues" evidence="2">
    <location>
        <begin position="535"/>
        <end position="550"/>
    </location>
</feature>
<feature type="region of interest" description="Disordered" evidence="2">
    <location>
        <begin position="39"/>
        <end position="87"/>
    </location>
</feature>
<comment type="caution">
    <text evidence="3">The sequence shown here is derived from an EMBL/GenBank/DDBJ whole genome shotgun (WGS) entry which is preliminary data.</text>
</comment>
<feature type="region of interest" description="Disordered" evidence="2">
    <location>
        <begin position="398"/>
        <end position="417"/>
    </location>
</feature>
<gene>
    <name evidence="3" type="ORF">ECRASSUSDP1_LOCUS878</name>
</gene>
<protein>
    <submittedName>
        <fullName evidence="3">Uncharacterized protein</fullName>
    </submittedName>
</protein>
<evidence type="ECO:0000256" key="2">
    <source>
        <dbReference type="SAM" id="MobiDB-lite"/>
    </source>
</evidence>
<organism evidence="3 4">
    <name type="scientific">Euplotes crassus</name>
    <dbReference type="NCBI Taxonomy" id="5936"/>
    <lineage>
        <taxon>Eukaryota</taxon>
        <taxon>Sar</taxon>
        <taxon>Alveolata</taxon>
        <taxon>Ciliophora</taxon>
        <taxon>Intramacronucleata</taxon>
        <taxon>Spirotrichea</taxon>
        <taxon>Hypotrichia</taxon>
        <taxon>Euplotida</taxon>
        <taxon>Euplotidae</taxon>
        <taxon>Moneuplotes</taxon>
    </lineage>
</organism>